<dbReference type="Pfam" id="PF00583">
    <property type="entry name" value="Acetyltransf_1"/>
    <property type="match status" value="1"/>
</dbReference>
<dbReference type="EMBL" id="MU006221">
    <property type="protein sequence ID" value="KAF2829558.1"/>
    <property type="molecule type" value="Genomic_DNA"/>
</dbReference>
<proteinExistence type="predicted"/>
<dbReference type="InterPro" id="IPR016181">
    <property type="entry name" value="Acyl_CoA_acyltransferase"/>
</dbReference>
<feature type="region of interest" description="Disordered" evidence="1">
    <location>
        <begin position="175"/>
        <end position="196"/>
    </location>
</feature>
<evidence type="ECO:0000313" key="4">
    <source>
        <dbReference type="Proteomes" id="UP000799424"/>
    </source>
</evidence>
<name>A0A6A7A9Y6_9PLEO</name>
<dbReference type="AlphaFoldDB" id="A0A6A7A9Y6"/>
<protein>
    <recommendedName>
        <fullName evidence="2">N-acetyltransferase domain-containing protein</fullName>
    </recommendedName>
</protein>
<keyword evidence="4" id="KW-1185">Reference proteome</keyword>
<reference evidence="3" key="1">
    <citation type="journal article" date="2020" name="Stud. Mycol.">
        <title>101 Dothideomycetes genomes: a test case for predicting lifestyles and emergence of pathogens.</title>
        <authorList>
            <person name="Haridas S."/>
            <person name="Albert R."/>
            <person name="Binder M."/>
            <person name="Bloem J."/>
            <person name="Labutti K."/>
            <person name="Salamov A."/>
            <person name="Andreopoulos B."/>
            <person name="Baker S."/>
            <person name="Barry K."/>
            <person name="Bills G."/>
            <person name="Bluhm B."/>
            <person name="Cannon C."/>
            <person name="Castanera R."/>
            <person name="Culley D."/>
            <person name="Daum C."/>
            <person name="Ezra D."/>
            <person name="Gonzalez J."/>
            <person name="Henrissat B."/>
            <person name="Kuo A."/>
            <person name="Liang C."/>
            <person name="Lipzen A."/>
            <person name="Lutzoni F."/>
            <person name="Magnuson J."/>
            <person name="Mondo S."/>
            <person name="Nolan M."/>
            <person name="Ohm R."/>
            <person name="Pangilinan J."/>
            <person name="Park H.-J."/>
            <person name="Ramirez L."/>
            <person name="Alfaro M."/>
            <person name="Sun H."/>
            <person name="Tritt A."/>
            <person name="Yoshinaga Y."/>
            <person name="Zwiers L.-H."/>
            <person name="Turgeon B."/>
            <person name="Goodwin S."/>
            <person name="Spatafora J."/>
            <person name="Crous P."/>
            <person name="Grigoriev I."/>
        </authorList>
    </citation>
    <scope>NUCLEOTIDE SEQUENCE</scope>
    <source>
        <strain evidence="3">CBS 113818</strain>
    </source>
</reference>
<dbReference type="CDD" id="cd04301">
    <property type="entry name" value="NAT_SF"/>
    <property type="match status" value="1"/>
</dbReference>
<dbReference type="SUPFAM" id="SSF55729">
    <property type="entry name" value="Acyl-CoA N-acyltransferases (Nat)"/>
    <property type="match status" value="1"/>
</dbReference>
<evidence type="ECO:0000256" key="1">
    <source>
        <dbReference type="SAM" id="MobiDB-lite"/>
    </source>
</evidence>
<sequence length="352" mass="40035">MSRDPSSVEMVQSAIHNPPNALQEDPDVEEDITYQTIPASMVTEEQWNVCAATFSAHYGVWSARAQAELAQIVPEGANNILIIAVTKLGSQVGHCFVSQWRHRDDRVWWITQLVVQPEYRDQRRATRMLQALVKHYDIGRNSQHKDFVGVLSSNPYTICAVLRVFGRGIESLPSKPELEGQRGSSRKAHYPMHPSEHAPLMQTSPVDYVRNAKVHRTVLVADTNFFIDHTVRNWAVRTISYAMNKQLHGPWQWPFGDLPEGHEYLCLLEYRLDPEYAMKPRLFEQFPVKSTPANDQIKFISDPSKPGIDYAQINEFLIKDMAACNALDSSSVVERVGRSREQSHVKARSPSD</sequence>
<evidence type="ECO:0000259" key="2">
    <source>
        <dbReference type="Pfam" id="PF00583"/>
    </source>
</evidence>
<accession>A0A6A7A9Y6</accession>
<gene>
    <name evidence="3" type="ORF">CC86DRAFT_287013</name>
</gene>
<dbReference type="Proteomes" id="UP000799424">
    <property type="component" value="Unassembled WGS sequence"/>
</dbReference>
<dbReference type="GO" id="GO:0016747">
    <property type="term" value="F:acyltransferase activity, transferring groups other than amino-acyl groups"/>
    <property type="evidence" value="ECO:0007669"/>
    <property type="project" value="InterPro"/>
</dbReference>
<feature type="domain" description="N-acetyltransferase" evidence="2">
    <location>
        <begin position="58"/>
        <end position="135"/>
    </location>
</feature>
<dbReference type="OrthoDB" id="2019666at2759"/>
<evidence type="ECO:0000313" key="3">
    <source>
        <dbReference type="EMBL" id="KAF2829558.1"/>
    </source>
</evidence>
<dbReference type="InterPro" id="IPR000182">
    <property type="entry name" value="GNAT_dom"/>
</dbReference>
<organism evidence="3 4">
    <name type="scientific">Ophiobolus disseminans</name>
    <dbReference type="NCBI Taxonomy" id="1469910"/>
    <lineage>
        <taxon>Eukaryota</taxon>
        <taxon>Fungi</taxon>
        <taxon>Dikarya</taxon>
        <taxon>Ascomycota</taxon>
        <taxon>Pezizomycotina</taxon>
        <taxon>Dothideomycetes</taxon>
        <taxon>Pleosporomycetidae</taxon>
        <taxon>Pleosporales</taxon>
        <taxon>Pleosporineae</taxon>
        <taxon>Phaeosphaeriaceae</taxon>
        <taxon>Ophiobolus</taxon>
    </lineage>
</organism>
<dbReference type="Gene3D" id="3.40.630.30">
    <property type="match status" value="1"/>
</dbReference>